<sequence>MSLHNFRSFLYTLAKILGDIQAIKSGNPKKIAKRVGRRATGKATGRMLRKLFK</sequence>
<dbReference type="EMBL" id="CP082237">
    <property type="protein sequence ID" value="QZT35183.1"/>
    <property type="molecule type" value="Genomic_DNA"/>
</dbReference>
<protein>
    <submittedName>
        <fullName evidence="1">Uncharacterized protein</fullName>
    </submittedName>
</protein>
<keyword evidence="4" id="KW-1185">Reference proteome</keyword>
<dbReference type="KEGG" id="cthu:HUR95_08240"/>
<reference evidence="2 4" key="2">
    <citation type="journal article" date="2020" name="Extremophiles">
        <title>Genomic analysis of Caldalkalibacillus thermarum TA2.A1 reveals aerobic alkaliphilic metabolism and evolutionary hallmarks linking alkaliphilic bacteria and plant life.</title>
        <authorList>
            <person name="de Jong S.I."/>
            <person name="van den Broek M.A."/>
            <person name="Merkel A.Y."/>
            <person name="de la Torre Cortes P."/>
            <person name="Kalamorz F."/>
            <person name="Cook G.M."/>
            <person name="van Loosdrecht M.C.M."/>
            <person name="McMillan D.G.G."/>
        </authorList>
    </citation>
    <scope>NUCLEOTIDE SEQUENCE [LARGE SCALE GENOMIC DNA]</scope>
    <source>
        <strain evidence="2 4">TA2.A1</strain>
    </source>
</reference>
<evidence type="ECO:0000313" key="1">
    <source>
        <dbReference type="EMBL" id="EGL84192.1"/>
    </source>
</evidence>
<reference evidence="1 3" key="1">
    <citation type="journal article" date="2011" name="J. Bacteriol.">
        <title>Draft genome sequence of the thermoalkaliphilic Caldalkalibacillus thermarum strain TA2.A1.</title>
        <authorList>
            <person name="Kalamorz F."/>
            <person name="Keis S."/>
            <person name="McMillan D.G."/>
            <person name="Olsson K."/>
            <person name="Stanton J.A."/>
            <person name="Stockwell P."/>
            <person name="Black M.A."/>
            <person name="Klingeman D.M."/>
            <person name="Land M.L."/>
            <person name="Han C.S."/>
            <person name="Martin S.L."/>
            <person name="Becher S.A."/>
            <person name="Peddie C.J."/>
            <person name="Morgan H.W."/>
            <person name="Matthies D."/>
            <person name="Preiss L."/>
            <person name="Meier T."/>
            <person name="Brown S.D."/>
            <person name="Cook G.M."/>
        </authorList>
    </citation>
    <scope>NUCLEOTIDE SEQUENCE [LARGE SCALE GENOMIC DNA]</scope>
    <source>
        <strain evidence="1 3">TA2.A1</strain>
    </source>
</reference>
<evidence type="ECO:0000313" key="4">
    <source>
        <dbReference type="Proteomes" id="UP000825179"/>
    </source>
</evidence>
<organism evidence="1 3">
    <name type="scientific">Caldalkalibacillus thermarum (strain TA2.A1)</name>
    <dbReference type="NCBI Taxonomy" id="986075"/>
    <lineage>
        <taxon>Bacteria</taxon>
        <taxon>Bacillati</taxon>
        <taxon>Bacillota</taxon>
        <taxon>Bacilli</taxon>
        <taxon>Bacillales</taxon>
        <taxon>Bacillaceae</taxon>
        <taxon>Caldalkalibacillus</taxon>
    </lineage>
</organism>
<accession>F5L390</accession>
<dbReference type="AlphaFoldDB" id="F5L390"/>
<dbReference type="RefSeq" id="WP_007502288.1">
    <property type="nucleotide sequence ID" value="NZ_AFCE01000032.1"/>
</dbReference>
<proteinExistence type="predicted"/>
<reference evidence="2" key="3">
    <citation type="submission" date="2021-08" db="EMBL/GenBank/DDBJ databases">
        <authorList>
            <person name="de Jong S."/>
            <person name="van den Broek M."/>
            <person name="Merkel A."/>
            <person name="de la Torre Cortes P."/>
            <person name="Kalamorz F."/>
            <person name="Cook G."/>
            <person name="van Loosdrecht M."/>
            <person name="McMillan D."/>
        </authorList>
    </citation>
    <scope>NUCLEOTIDE SEQUENCE</scope>
    <source>
        <strain evidence="2">TA2.A1</strain>
    </source>
</reference>
<dbReference type="EMBL" id="AFCE01000032">
    <property type="protein sequence ID" value="EGL84192.1"/>
    <property type="molecule type" value="Genomic_DNA"/>
</dbReference>
<gene>
    <name evidence="1" type="ORF">CathTA2_0252</name>
    <name evidence="2" type="ORF">HUR95_08240</name>
</gene>
<dbReference type="eggNOG" id="ENOG5033MAF">
    <property type="taxonomic scope" value="Bacteria"/>
</dbReference>
<dbReference type="Proteomes" id="UP000010716">
    <property type="component" value="Unassembled WGS sequence"/>
</dbReference>
<name>F5L390_CALTT</name>
<evidence type="ECO:0000313" key="3">
    <source>
        <dbReference type="Proteomes" id="UP000010716"/>
    </source>
</evidence>
<dbReference type="Proteomes" id="UP000825179">
    <property type="component" value="Chromosome"/>
</dbReference>
<evidence type="ECO:0000313" key="2">
    <source>
        <dbReference type="EMBL" id="QZT35183.1"/>
    </source>
</evidence>